<proteinExistence type="predicted"/>
<evidence type="ECO:0000256" key="1">
    <source>
        <dbReference type="SAM" id="MobiDB-lite"/>
    </source>
</evidence>
<comment type="caution">
    <text evidence="3">The sequence shown here is derived from an EMBL/GenBank/DDBJ whole genome shotgun (WGS) entry which is preliminary data.</text>
</comment>
<reference evidence="3" key="1">
    <citation type="submission" date="2022-08" db="EMBL/GenBank/DDBJ databases">
        <title>A Global Phylogenomic Analysis of the Shiitake Genus Lentinula.</title>
        <authorList>
            <consortium name="DOE Joint Genome Institute"/>
            <person name="Sierra-Patev S."/>
            <person name="Min B."/>
            <person name="Naranjo-Ortiz M."/>
            <person name="Looney B."/>
            <person name="Konkel Z."/>
            <person name="Slot J.C."/>
            <person name="Sakamoto Y."/>
            <person name="Steenwyk J.L."/>
            <person name="Rokas A."/>
            <person name="Carro J."/>
            <person name="Camarero S."/>
            <person name="Ferreira P."/>
            <person name="Molpeceres G."/>
            <person name="Ruiz-Duenas F.J."/>
            <person name="Serrano A."/>
            <person name="Henrissat B."/>
            <person name="Drula E."/>
            <person name="Hughes K.W."/>
            <person name="Mata J.L."/>
            <person name="Ishikawa N.K."/>
            <person name="Vargas-Isla R."/>
            <person name="Ushijima S."/>
            <person name="Smith C.A."/>
            <person name="Ahrendt S."/>
            <person name="Andreopoulos W."/>
            <person name="He G."/>
            <person name="Labutti K."/>
            <person name="Lipzen A."/>
            <person name="Ng V."/>
            <person name="Riley R."/>
            <person name="Sandor L."/>
            <person name="Barry K."/>
            <person name="Martinez A.T."/>
            <person name="Xiao Y."/>
            <person name="Gibbons J.G."/>
            <person name="Terashima K."/>
            <person name="Grigoriev I.V."/>
            <person name="Hibbett D.S."/>
        </authorList>
    </citation>
    <scope>NUCLEOTIDE SEQUENCE</scope>
    <source>
        <strain evidence="3">JLM2183</strain>
    </source>
</reference>
<keyword evidence="2" id="KW-0812">Transmembrane</keyword>
<gene>
    <name evidence="3" type="ORF">J3R30DRAFT_857227</name>
</gene>
<dbReference type="Proteomes" id="UP001150266">
    <property type="component" value="Unassembled WGS sequence"/>
</dbReference>
<dbReference type="AlphaFoldDB" id="A0A9W9DW03"/>
<evidence type="ECO:0000313" key="4">
    <source>
        <dbReference type="Proteomes" id="UP001150266"/>
    </source>
</evidence>
<keyword evidence="2" id="KW-0472">Membrane</keyword>
<dbReference type="EMBL" id="JAOTPV010000002">
    <property type="protein sequence ID" value="KAJ4487851.1"/>
    <property type="molecule type" value="Genomic_DNA"/>
</dbReference>
<feature type="compositionally biased region" description="Low complexity" evidence="1">
    <location>
        <begin position="57"/>
        <end position="76"/>
    </location>
</feature>
<feature type="transmembrane region" description="Helical" evidence="2">
    <location>
        <begin position="12"/>
        <end position="37"/>
    </location>
</feature>
<evidence type="ECO:0000313" key="3">
    <source>
        <dbReference type="EMBL" id="KAJ4487851.1"/>
    </source>
</evidence>
<name>A0A9W9DW03_9AGAR</name>
<dbReference type="OrthoDB" id="2968085at2759"/>
<evidence type="ECO:0000256" key="2">
    <source>
        <dbReference type="SAM" id="Phobius"/>
    </source>
</evidence>
<feature type="region of interest" description="Disordered" evidence="1">
    <location>
        <begin position="43"/>
        <end position="95"/>
    </location>
</feature>
<accession>A0A9W9DW03</accession>
<sequence>MATFQSSNCSFFVCVYCTIYAHAALVVSILSTIVILVQPSAAPPMPDRKSASPCLHSAPSESSISTNTSSASTSSTLVEETPSPACSTPPESKTRSKYARQASVSFLNATVILPSSKTFTRPIKPITRRLSSSSQIVSHTFKESIISPTSKLTQQIIPASKASSQKTVGKVVSLTRQSVKATKKFVQKI</sequence>
<keyword evidence="4" id="KW-1185">Reference proteome</keyword>
<protein>
    <submittedName>
        <fullName evidence="3">Uncharacterized protein</fullName>
    </submittedName>
</protein>
<organism evidence="3 4">
    <name type="scientific">Lentinula aciculospora</name>
    <dbReference type="NCBI Taxonomy" id="153920"/>
    <lineage>
        <taxon>Eukaryota</taxon>
        <taxon>Fungi</taxon>
        <taxon>Dikarya</taxon>
        <taxon>Basidiomycota</taxon>
        <taxon>Agaricomycotina</taxon>
        <taxon>Agaricomycetes</taxon>
        <taxon>Agaricomycetidae</taxon>
        <taxon>Agaricales</taxon>
        <taxon>Marasmiineae</taxon>
        <taxon>Omphalotaceae</taxon>
        <taxon>Lentinula</taxon>
    </lineage>
</organism>
<keyword evidence="2" id="KW-1133">Transmembrane helix</keyword>